<gene>
    <name evidence="2" type="ORF">ABLG96_12945</name>
</gene>
<organism evidence="2">
    <name type="scientific">Nakamurella sp. A5-74</name>
    <dbReference type="NCBI Taxonomy" id="3158264"/>
    <lineage>
        <taxon>Bacteria</taxon>
        <taxon>Bacillati</taxon>
        <taxon>Actinomycetota</taxon>
        <taxon>Actinomycetes</taxon>
        <taxon>Nakamurellales</taxon>
        <taxon>Nakamurellaceae</taxon>
        <taxon>Nakamurella</taxon>
    </lineage>
</organism>
<dbReference type="CDD" id="cd01741">
    <property type="entry name" value="GATase1_1"/>
    <property type="match status" value="1"/>
</dbReference>
<feature type="domain" description="Glutamine amidotransferase" evidence="1">
    <location>
        <begin position="21"/>
        <end position="181"/>
    </location>
</feature>
<dbReference type="Gene3D" id="3.40.50.880">
    <property type="match status" value="1"/>
</dbReference>
<dbReference type="EMBL" id="CP159218">
    <property type="protein sequence ID" value="XCG62179.1"/>
    <property type="molecule type" value="Genomic_DNA"/>
</dbReference>
<dbReference type="PANTHER" id="PTHR42695">
    <property type="entry name" value="GLUTAMINE AMIDOTRANSFERASE YLR126C-RELATED"/>
    <property type="match status" value="1"/>
</dbReference>
<dbReference type="EC" id="3.4.-.-" evidence="2"/>
<evidence type="ECO:0000259" key="1">
    <source>
        <dbReference type="Pfam" id="PF00117"/>
    </source>
</evidence>
<dbReference type="GO" id="GO:0005829">
    <property type="term" value="C:cytosol"/>
    <property type="evidence" value="ECO:0007669"/>
    <property type="project" value="TreeGrafter"/>
</dbReference>
<dbReference type="PANTHER" id="PTHR42695:SF5">
    <property type="entry name" value="GLUTAMINE AMIDOTRANSFERASE YLR126C-RELATED"/>
    <property type="match status" value="1"/>
</dbReference>
<keyword evidence="2" id="KW-0315">Glutamine amidotransferase</keyword>
<protein>
    <submittedName>
        <fullName evidence="2">Type 1 glutamine amidotransferase</fullName>
        <ecNumber evidence="2">3.4.-.-</ecNumber>
    </submittedName>
</protein>
<keyword evidence="2" id="KW-0378">Hydrolase</keyword>
<dbReference type="RefSeq" id="WP_353647794.1">
    <property type="nucleotide sequence ID" value="NZ_CP159218.1"/>
</dbReference>
<dbReference type="SUPFAM" id="SSF52317">
    <property type="entry name" value="Class I glutamine amidotransferase-like"/>
    <property type="match status" value="1"/>
</dbReference>
<sequence length="240" mass="24972">MKIVVLQHDPDDGPERLGEWLVEAGAELQIVRADLGEQVPADTTAFDGLISLGGSMGAHDDEVAPWLPATRALLAAAVADGTPTWGICLGAQLLAAATGGVVGPGADGPEVGAYLTAKRDAAEQDPLLLATPMTPDVMHCHFDVISTLPPGAVLLMAGTGYLNQAFRIGPKAWGFQFHIEAGAATLRAWAEAEGLSGRLGPELDEAEENMGFVWRDAAHRFVGLRRGAAGAGTRLPLVTP</sequence>
<dbReference type="Pfam" id="PF00117">
    <property type="entry name" value="GATase"/>
    <property type="match status" value="1"/>
</dbReference>
<evidence type="ECO:0000313" key="2">
    <source>
        <dbReference type="EMBL" id="XCG62179.1"/>
    </source>
</evidence>
<dbReference type="InterPro" id="IPR044992">
    <property type="entry name" value="ChyE-like"/>
</dbReference>
<dbReference type="GO" id="GO:0016787">
    <property type="term" value="F:hydrolase activity"/>
    <property type="evidence" value="ECO:0007669"/>
    <property type="project" value="UniProtKB-KW"/>
</dbReference>
<proteinExistence type="predicted"/>
<dbReference type="InterPro" id="IPR029062">
    <property type="entry name" value="Class_I_gatase-like"/>
</dbReference>
<reference evidence="2" key="1">
    <citation type="submission" date="2024-05" db="EMBL/GenBank/DDBJ databases">
        <authorList>
            <person name="Cai S.Y."/>
            <person name="Jin L.M."/>
            <person name="Li H.R."/>
        </authorList>
    </citation>
    <scope>NUCLEOTIDE SEQUENCE</scope>
    <source>
        <strain evidence="2">A5-74</strain>
    </source>
</reference>
<dbReference type="AlphaFoldDB" id="A0AAU8DJN3"/>
<accession>A0AAU8DJN3</accession>
<dbReference type="PROSITE" id="PS51273">
    <property type="entry name" value="GATASE_TYPE_1"/>
    <property type="match status" value="1"/>
</dbReference>
<dbReference type="InterPro" id="IPR017926">
    <property type="entry name" value="GATASE"/>
</dbReference>
<name>A0AAU8DJN3_9ACTN</name>